<dbReference type="AlphaFoldDB" id="A0A5C6UHU6"/>
<keyword evidence="1" id="KW-0732">Signal</keyword>
<proteinExistence type="predicted"/>
<reference evidence="2 3" key="1">
    <citation type="journal article" date="2013" name="Antonie Van Leeuwenhoek">
        <title>Sphingomonas ginsenosidivorax sp. nov., with the ability to transform ginsenosides.</title>
        <authorList>
            <person name="Jin X.F."/>
            <person name="Kim J.K."/>
            <person name="Liu Q.M."/>
            <person name="Kang M.S."/>
            <person name="He D."/>
            <person name="Jin F.X."/>
            <person name="Kim S.C."/>
            <person name="Im W.T."/>
        </authorList>
    </citation>
    <scope>NUCLEOTIDE SEQUENCE [LARGE SCALE GENOMIC DNA]</scope>
    <source>
        <strain evidence="2 3">KHI67</strain>
    </source>
</reference>
<sequence length="404" mass="42277">MRALLNATCAALLLSAGTAATAQAGLRVERVVMLMRHGVRPPTKAPPMPEGTAAEAWPSWPVKPGYLTPHGAEALRRLAASDRAALVRDRVLPAKGCGTVRVVADSDQRTIATAEVWTAALLPGCKPVIAHRPQDVADPLFAPIGERAVAFDPAVARAAVLADAGGGGIAGEDRRLQPVMRRLDAILCGSAKTGCGVTGEPSGLAPAKSDSRPKLSGALDSASTVAQILLLQYADGKAMREVGWGRASAADIAAASELHAVEFRLLARPLYVAARNLSGLGPLMREAVVDARPGAPALTMISGHDTNVASLAGLLDLHWRVPGLAADDPAPGGAIMVDRLVDRQGRRYVRAVYRAQTLEQIRMLGTARPYRHVMPIAGCTARGVRGLCTLAAFDALMAKRLSLD</sequence>
<dbReference type="Gene3D" id="3.40.50.1240">
    <property type="entry name" value="Phosphoglycerate mutase-like"/>
    <property type="match status" value="2"/>
</dbReference>
<evidence type="ECO:0000313" key="3">
    <source>
        <dbReference type="Proteomes" id="UP000321250"/>
    </source>
</evidence>
<gene>
    <name evidence="2" type="ORF">FSB78_12245</name>
</gene>
<dbReference type="RefSeq" id="WP_147082912.1">
    <property type="nucleotide sequence ID" value="NZ_VOQR01000001.1"/>
</dbReference>
<dbReference type="OrthoDB" id="395886at2"/>
<dbReference type="InterPro" id="IPR000560">
    <property type="entry name" value="His_Pase_clade-2"/>
</dbReference>
<organism evidence="2 3">
    <name type="scientific">Sphingomonas ginsenosidivorax</name>
    <dbReference type="NCBI Taxonomy" id="862135"/>
    <lineage>
        <taxon>Bacteria</taxon>
        <taxon>Pseudomonadati</taxon>
        <taxon>Pseudomonadota</taxon>
        <taxon>Alphaproteobacteria</taxon>
        <taxon>Sphingomonadales</taxon>
        <taxon>Sphingomonadaceae</taxon>
        <taxon>Sphingomonas</taxon>
    </lineage>
</organism>
<feature type="chain" id="PRO_5022750133" evidence="1">
    <location>
        <begin position="25"/>
        <end position="404"/>
    </location>
</feature>
<dbReference type="Proteomes" id="UP000321250">
    <property type="component" value="Unassembled WGS sequence"/>
</dbReference>
<keyword evidence="3" id="KW-1185">Reference proteome</keyword>
<evidence type="ECO:0000256" key="1">
    <source>
        <dbReference type="SAM" id="SignalP"/>
    </source>
</evidence>
<name>A0A5C6UHU6_9SPHN</name>
<comment type="caution">
    <text evidence="2">The sequence shown here is derived from an EMBL/GenBank/DDBJ whole genome shotgun (WGS) entry which is preliminary data.</text>
</comment>
<dbReference type="InterPro" id="IPR033379">
    <property type="entry name" value="Acid_Pase_AS"/>
</dbReference>
<protein>
    <submittedName>
        <fullName evidence="2">Histidine-type phosphatase</fullName>
    </submittedName>
</protein>
<accession>A0A5C6UHU6</accession>
<feature type="signal peptide" evidence="1">
    <location>
        <begin position="1"/>
        <end position="24"/>
    </location>
</feature>
<dbReference type="EMBL" id="VOQR01000001">
    <property type="protein sequence ID" value="TXC71635.1"/>
    <property type="molecule type" value="Genomic_DNA"/>
</dbReference>
<dbReference type="PROSITE" id="PS00616">
    <property type="entry name" value="HIS_ACID_PHOSPHAT_1"/>
    <property type="match status" value="1"/>
</dbReference>
<dbReference type="Pfam" id="PF00328">
    <property type="entry name" value="His_Phos_2"/>
    <property type="match status" value="2"/>
</dbReference>
<dbReference type="SUPFAM" id="SSF53254">
    <property type="entry name" value="Phosphoglycerate mutase-like"/>
    <property type="match status" value="1"/>
</dbReference>
<evidence type="ECO:0000313" key="2">
    <source>
        <dbReference type="EMBL" id="TXC71635.1"/>
    </source>
</evidence>
<dbReference type="InterPro" id="IPR029033">
    <property type="entry name" value="His_PPase_superfam"/>
</dbReference>